<dbReference type="AlphaFoldDB" id="A0A554LJ00"/>
<feature type="transmembrane region" description="Helical" evidence="1">
    <location>
        <begin position="6"/>
        <end position="28"/>
    </location>
</feature>
<comment type="caution">
    <text evidence="2">The sequence shown here is derived from an EMBL/GenBank/DDBJ whole genome shotgun (WGS) entry which is preliminary data.</text>
</comment>
<dbReference type="InterPro" id="IPR012902">
    <property type="entry name" value="N_methyl_site"/>
</dbReference>
<dbReference type="Pfam" id="PF07963">
    <property type="entry name" value="N_methyl"/>
    <property type="match status" value="1"/>
</dbReference>
<evidence type="ECO:0000256" key="1">
    <source>
        <dbReference type="SAM" id="Phobius"/>
    </source>
</evidence>
<dbReference type="EMBL" id="VMGI01000043">
    <property type="protein sequence ID" value="TSC92855.1"/>
    <property type="molecule type" value="Genomic_DNA"/>
</dbReference>
<dbReference type="InterPro" id="IPR045584">
    <property type="entry name" value="Pilin-like"/>
</dbReference>
<sequence length="159" mass="17723">MKHAFTLVELLVTIAIMSLLAVSGMASYRGYQSKTQVRDAGIMLKNEIQAVRAKALAPPIEIANKECKDYQFVIEKSSGELNVKPLNCKPGVSFTDEMKYRLPEKVRLSSTTDIQGNFSVENQGEYSPNNPDDPENLEIRLTDGYTPYSFTILKSGLIK</sequence>
<organism evidence="2 3">
    <name type="scientific">Candidatus Berkelbacteria bacterium Licking1014_85</name>
    <dbReference type="NCBI Taxonomy" id="2017148"/>
    <lineage>
        <taxon>Bacteria</taxon>
        <taxon>Candidatus Berkelbacteria</taxon>
    </lineage>
</organism>
<accession>A0A554LJ00</accession>
<evidence type="ECO:0000313" key="2">
    <source>
        <dbReference type="EMBL" id="TSC92855.1"/>
    </source>
</evidence>
<reference evidence="2 3" key="1">
    <citation type="submission" date="2017-07" db="EMBL/GenBank/DDBJ databases">
        <title>Mechanisms for carbon and nitrogen cycling indicate functional differentiation within the Candidate Phyla Radiation.</title>
        <authorList>
            <person name="Danczak R.E."/>
            <person name="Johnston M.D."/>
            <person name="Kenah C."/>
            <person name="Slattery M."/>
            <person name="Wrighton K.C."/>
            <person name="Wilkins M.J."/>
        </authorList>
    </citation>
    <scope>NUCLEOTIDE SEQUENCE [LARGE SCALE GENOMIC DNA]</scope>
    <source>
        <strain evidence="2">Licking1014_85</strain>
    </source>
</reference>
<keyword evidence="1" id="KW-0472">Membrane</keyword>
<evidence type="ECO:0000313" key="3">
    <source>
        <dbReference type="Proteomes" id="UP000315589"/>
    </source>
</evidence>
<keyword evidence="1" id="KW-1133">Transmembrane helix</keyword>
<dbReference type="Proteomes" id="UP000315589">
    <property type="component" value="Unassembled WGS sequence"/>
</dbReference>
<dbReference type="Gene3D" id="3.30.700.10">
    <property type="entry name" value="Glycoprotein, Type 4 Pilin"/>
    <property type="match status" value="1"/>
</dbReference>
<protein>
    <recommendedName>
        <fullName evidence="4">Prepilin-type N-terminal cleavage/methylation domain-containing protein</fullName>
    </recommendedName>
</protein>
<dbReference type="NCBIfam" id="TIGR02532">
    <property type="entry name" value="IV_pilin_GFxxxE"/>
    <property type="match status" value="1"/>
</dbReference>
<proteinExistence type="predicted"/>
<keyword evidence="1" id="KW-0812">Transmembrane</keyword>
<evidence type="ECO:0008006" key="4">
    <source>
        <dbReference type="Google" id="ProtNLM"/>
    </source>
</evidence>
<gene>
    <name evidence="2" type="ORF">CEN91_351</name>
</gene>
<name>A0A554LJ00_9BACT</name>
<dbReference type="SUPFAM" id="SSF54523">
    <property type="entry name" value="Pili subunits"/>
    <property type="match status" value="1"/>
</dbReference>